<dbReference type="Proteomes" id="UP000679247">
    <property type="component" value="Chromosome"/>
</dbReference>
<gene>
    <name evidence="7 10" type="primary">ftsL</name>
    <name evidence="10" type="ORF">J1899_09135</name>
</gene>
<keyword evidence="11" id="KW-1185">Reference proteome</keyword>
<name>A0ABX8FGP3_9BACI</name>
<keyword evidence="5 7" id="KW-0472">Membrane</keyword>
<evidence type="ECO:0000256" key="5">
    <source>
        <dbReference type="ARBA" id="ARBA00023136"/>
    </source>
</evidence>
<evidence type="ECO:0000256" key="7">
    <source>
        <dbReference type="HAMAP-Rule" id="MF_00910"/>
    </source>
</evidence>
<keyword evidence="2 7" id="KW-0132">Cell division</keyword>
<dbReference type="EMBL" id="CP071709">
    <property type="protein sequence ID" value="QVY63187.1"/>
    <property type="molecule type" value="Genomic_DNA"/>
</dbReference>
<accession>A0ABX8FGP3</accession>
<evidence type="ECO:0000256" key="2">
    <source>
        <dbReference type="ARBA" id="ARBA00022618"/>
    </source>
</evidence>
<evidence type="ECO:0000313" key="10">
    <source>
        <dbReference type="EMBL" id="QVY63187.1"/>
    </source>
</evidence>
<comment type="function">
    <text evidence="7">Essential cell division protein.</text>
</comment>
<evidence type="ECO:0000256" key="6">
    <source>
        <dbReference type="ARBA" id="ARBA00023306"/>
    </source>
</evidence>
<evidence type="ECO:0000256" key="4">
    <source>
        <dbReference type="ARBA" id="ARBA00022989"/>
    </source>
</evidence>
<evidence type="ECO:0000256" key="1">
    <source>
        <dbReference type="ARBA" id="ARBA00022475"/>
    </source>
</evidence>
<evidence type="ECO:0000313" key="11">
    <source>
        <dbReference type="Proteomes" id="UP000679247"/>
    </source>
</evidence>
<protein>
    <recommendedName>
        <fullName evidence="7 8">Cell division protein FtsL</fullName>
    </recommendedName>
</protein>
<feature type="region of interest" description="Disordered" evidence="9">
    <location>
        <begin position="1"/>
        <end position="27"/>
    </location>
</feature>
<dbReference type="GO" id="GO:0051301">
    <property type="term" value="P:cell division"/>
    <property type="evidence" value="ECO:0007669"/>
    <property type="project" value="UniProtKB-KW"/>
</dbReference>
<dbReference type="InterPro" id="IPR007060">
    <property type="entry name" value="FtsL/DivIC"/>
</dbReference>
<dbReference type="HAMAP" id="MF_00910">
    <property type="entry name" value="FtsL"/>
    <property type="match status" value="1"/>
</dbReference>
<keyword evidence="4 7" id="KW-1133">Transmembrane helix</keyword>
<comment type="subcellular location">
    <subcellularLocation>
        <location evidence="7">Cell membrane</location>
        <topology evidence="7">Single-pass type II membrane protein</topology>
    </subcellularLocation>
    <text evidence="7">Localizes to the division septum where it forms a ring structure.</text>
</comment>
<keyword evidence="1 7" id="KW-1003">Cell membrane</keyword>
<dbReference type="InterPro" id="IPR011922">
    <property type="entry name" value="Cell_div_FtsL"/>
</dbReference>
<keyword evidence="3 7" id="KW-0812">Transmembrane</keyword>
<dbReference type="RefSeq" id="WP_066446894.1">
    <property type="nucleotide sequence ID" value="NZ_CANKUS010000002.1"/>
</dbReference>
<dbReference type="NCBIfam" id="TIGR02209">
    <property type="entry name" value="ftsL_broad"/>
    <property type="match status" value="1"/>
</dbReference>
<organism evidence="10 11">
    <name type="scientific">Cytobacillus gottheilii</name>
    <dbReference type="NCBI Taxonomy" id="859144"/>
    <lineage>
        <taxon>Bacteria</taxon>
        <taxon>Bacillati</taxon>
        <taxon>Bacillota</taxon>
        <taxon>Bacilli</taxon>
        <taxon>Bacillales</taxon>
        <taxon>Bacillaceae</taxon>
        <taxon>Cytobacillus</taxon>
    </lineage>
</organism>
<evidence type="ECO:0000256" key="9">
    <source>
        <dbReference type="SAM" id="MobiDB-lite"/>
    </source>
</evidence>
<feature type="compositionally biased region" description="Low complexity" evidence="9">
    <location>
        <begin position="1"/>
        <end position="20"/>
    </location>
</feature>
<reference evidence="10 11" key="1">
    <citation type="submission" date="2021-03" db="EMBL/GenBank/DDBJ databases">
        <title>The first data on the complete genome of the tetrodotoxin-producing bacterium.</title>
        <authorList>
            <person name="Melnikova D.I."/>
            <person name="Nijland R."/>
            <person name="Magarlamov T.Y."/>
        </authorList>
    </citation>
    <scope>NUCLEOTIDE SEQUENCE [LARGE SCALE GENOMIC DNA]</scope>
    <source>
        <strain evidence="10 11">1839</strain>
    </source>
</reference>
<feature type="transmembrane region" description="Helical" evidence="7">
    <location>
        <begin position="38"/>
        <end position="56"/>
    </location>
</feature>
<keyword evidence="6 7" id="KW-0131">Cell cycle</keyword>
<evidence type="ECO:0000256" key="8">
    <source>
        <dbReference type="NCBIfam" id="TIGR02209"/>
    </source>
</evidence>
<evidence type="ECO:0000256" key="3">
    <source>
        <dbReference type="ARBA" id="ARBA00022692"/>
    </source>
</evidence>
<sequence length="119" mass="13337">MSNLARQIQQEQQQRQQQVQKPKKSVQRQTLFSPGEKILGILFAGAVCIGAVTMVSNQSALYEVNKNIQQTEAAIQGQTEQNKDLSMQVAELSTYERIKAKAEELGLTFNEKNVKAVRD</sequence>
<dbReference type="Pfam" id="PF04977">
    <property type="entry name" value="DivIC"/>
    <property type="match status" value="1"/>
</dbReference>
<comment type="similarity">
    <text evidence="7">Belongs to the FtsL family.</text>
</comment>
<proteinExistence type="inferred from homology"/>